<name>A0A7G2IU49_CITFR</name>
<evidence type="ECO:0000313" key="2">
    <source>
        <dbReference type="Proteomes" id="UP000019194"/>
    </source>
</evidence>
<comment type="caution">
    <text evidence="1">The sequence shown here is derived from an EMBL/GenBank/DDBJ whole genome shotgun (WGS) entry which is preliminary data.</text>
</comment>
<proteinExistence type="predicted"/>
<accession>A0A7G2IU49</accession>
<dbReference type="Proteomes" id="UP000019194">
    <property type="component" value="Unassembled WGS sequence"/>
</dbReference>
<evidence type="ECO:0000313" key="1">
    <source>
        <dbReference type="EMBL" id="CDL39369.1"/>
    </source>
</evidence>
<dbReference type="AlphaFoldDB" id="A0A7G2IU49"/>
<reference evidence="1 2" key="1">
    <citation type="submission" date="2013-10" db="EMBL/GenBank/DDBJ databases">
        <title>Antibiotic resistance diversity of beta-lactamase producers in the General Hospital Vienna.</title>
        <authorList>
            <person name="Barisic I."/>
            <person name="Mitteregger D."/>
            <person name="Hirschl A.M."/>
            <person name="Noehammer C."/>
            <person name="Wiesinger-Mayr H."/>
        </authorList>
    </citation>
    <scope>NUCLEOTIDE SEQUENCE [LARGE SCALE GENOMIC DNA]</scope>
    <source>
        <strain evidence="1 2">ISC11</strain>
    </source>
</reference>
<organism evidence="1 2">
    <name type="scientific">Citrobacter freundii</name>
    <dbReference type="NCBI Taxonomy" id="546"/>
    <lineage>
        <taxon>Bacteria</taxon>
        <taxon>Pseudomonadati</taxon>
        <taxon>Pseudomonadota</taxon>
        <taxon>Gammaproteobacteria</taxon>
        <taxon>Enterobacterales</taxon>
        <taxon>Enterobacteriaceae</taxon>
        <taxon>Citrobacter</taxon>
        <taxon>Citrobacter freundii complex</taxon>
    </lineage>
</organism>
<dbReference type="EMBL" id="CBWP010000057">
    <property type="protein sequence ID" value="CDL39369.1"/>
    <property type="molecule type" value="Genomic_DNA"/>
</dbReference>
<sequence length="48" mass="5235">MLHLFAGLIAQSIQKESLVAQLREANAALIAHSYTDALTGLPNRRAIF</sequence>
<protein>
    <submittedName>
        <fullName evidence="1">Uncharacterized protein</fullName>
    </submittedName>
</protein>